<comment type="caution">
    <text evidence="4">The sequence shown here is derived from an EMBL/GenBank/DDBJ whole genome shotgun (WGS) entry which is preliminary data.</text>
</comment>
<dbReference type="InParanoid" id="A0A1Z5JHZ1"/>
<dbReference type="PANTHER" id="PTHR47580">
    <property type="entry name" value="PHOSPHOGLYCERATE MUTASE FAMILY PROTEIN"/>
    <property type="match status" value="1"/>
</dbReference>
<dbReference type="Gene3D" id="3.40.50.1240">
    <property type="entry name" value="Phosphoglycerate mutase-like"/>
    <property type="match status" value="1"/>
</dbReference>
<feature type="region of interest" description="Disordered" evidence="2">
    <location>
        <begin position="360"/>
        <end position="381"/>
    </location>
</feature>
<dbReference type="Proteomes" id="UP000198406">
    <property type="component" value="Unassembled WGS sequence"/>
</dbReference>
<reference evidence="4 5" key="1">
    <citation type="journal article" date="2015" name="Plant Cell">
        <title>Oil accumulation by the oleaginous diatom Fistulifera solaris as revealed by the genome and transcriptome.</title>
        <authorList>
            <person name="Tanaka T."/>
            <person name="Maeda Y."/>
            <person name="Veluchamy A."/>
            <person name="Tanaka M."/>
            <person name="Abida H."/>
            <person name="Marechal E."/>
            <person name="Bowler C."/>
            <person name="Muto M."/>
            <person name="Sunaga Y."/>
            <person name="Tanaka M."/>
            <person name="Yoshino T."/>
            <person name="Taniguchi T."/>
            <person name="Fukuda Y."/>
            <person name="Nemoto M."/>
            <person name="Matsumoto M."/>
            <person name="Wong P.S."/>
            <person name="Aburatani S."/>
            <person name="Fujibuchi W."/>
        </authorList>
    </citation>
    <scope>NUCLEOTIDE SEQUENCE [LARGE SCALE GENOMIC DNA]</scope>
    <source>
        <strain evidence="4 5">JPCC DA0580</strain>
    </source>
</reference>
<sequence length="464" mass="51694">MLSPDDGKCDSAPRRQFLWSLPLMLLSLPAQARGLVKFPCEQLGNKYHFMRAGISLLEEENIWSTNPLFLTNREDALSRKGQEQVVAACQKIASLFHLPTVVKYSLAASCIDTSNLIGQELRLGRDRLIPEFTFLDPRAIGRWDMLELQSTKAAVWAFDNDDAGPSGLGARPPPNIDGTPHETLSDQAIRLRQLLSILESQYSGDTILLIFPDGTGPALLSAMIAGIPYNRIHELEFFPGEIRLDVTKNSVLELWKTRQEDMSEYLDVLEEGRRQLAILRKQTGDIVSLKDVKLEEERIAIDKAYQEKERKRKLVEEKQNQKLVARQRDPVDAPISPTAFASLAGISLVGGASLLTMGSRDRDSISSETDDTSVKSSPIPAVESGPNMLFNVSARKDLDLTESLQKRSLFTPIEPVDVNGEKSKSEAAATAMEAYMDRDDGAEDWLRSISEIVEENEKADHDWA</sequence>
<evidence type="ECO:0000256" key="1">
    <source>
        <dbReference type="SAM" id="Coils"/>
    </source>
</evidence>
<evidence type="ECO:0000256" key="2">
    <source>
        <dbReference type="SAM" id="MobiDB-lite"/>
    </source>
</evidence>
<dbReference type="InterPro" id="IPR029033">
    <property type="entry name" value="His_PPase_superfam"/>
</dbReference>
<protein>
    <submittedName>
        <fullName evidence="4">Uncharacterized protein</fullName>
    </submittedName>
</protein>
<keyword evidence="5" id="KW-1185">Reference proteome</keyword>
<evidence type="ECO:0000313" key="5">
    <source>
        <dbReference type="Proteomes" id="UP000198406"/>
    </source>
</evidence>
<name>A0A1Z5JHZ1_FISSO</name>
<dbReference type="SUPFAM" id="SSF53254">
    <property type="entry name" value="Phosphoglycerate mutase-like"/>
    <property type="match status" value="1"/>
</dbReference>
<gene>
    <name evidence="4" type="ORF">FisN_36Lh016</name>
</gene>
<dbReference type="PANTHER" id="PTHR47580:SF1">
    <property type="entry name" value="PHOSPHOGLYCERATE MUTASE FAMILY PROTEIN"/>
    <property type="match status" value="1"/>
</dbReference>
<keyword evidence="1" id="KW-0175">Coiled coil</keyword>
<organism evidence="4 5">
    <name type="scientific">Fistulifera solaris</name>
    <name type="common">Oleaginous diatom</name>
    <dbReference type="NCBI Taxonomy" id="1519565"/>
    <lineage>
        <taxon>Eukaryota</taxon>
        <taxon>Sar</taxon>
        <taxon>Stramenopiles</taxon>
        <taxon>Ochrophyta</taxon>
        <taxon>Bacillariophyta</taxon>
        <taxon>Bacillariophyceae</taxon>
        <taxon>Bacillariophycidae</taxon>
        <taxon>Naviculales</taxon>
        <taxon>Naviculaceae</taxon>
        <taxon>Fistulifera</taxon>
    </lineage>
</organism>
<dbReference type="AlphaFoldDB" id="A0A1Z5JHZ1"/>
<evidence type="ECO:0000313" key="4">
    <source>
        <dbReference type="EMBL" id="GAX13462.1"/>
    </source>
</evidence>
<keyword evidence="3" id="KW-0732">Signal</keyword>
<dbReference type="EMBL" id="BDSP01000067">
    <property type="protein sequence ID" value="GAX13462.1"/>
    <property type="molecule type" value="Genomic_DNA"/>
</dbReference>
<evidence type="ECO:0000256" key="3">
    <source>
        <dbReference type="SAM" id="SignalP"/>
    </source>
</evidence>
<feature type="coiled-coil region" evidence="1">
    <location>
        <begin position="294"/>
        <end position="321"/>
    </location>
</feature>
<feature type="signal peptide" evidence="3">
    <location>
        <begin position="1"/>
        <end position="32"/>
    </location>
</feature>
<accession>A0A1Z5JHZ1</accession>
<dbReference type="OrthoDB" id="4531at2759"/>
<proteinExistence type="predicted"/>
<feature type="chain" id="PRO_5012102658" evidence="3">
    <location>
        <begin position="33"/>
        <end position="464"/>
    </location>
</feature>